<dbReference type="SUPFAM" id="SSF51556">
    <property type="entry name" value="Metallo-dependent hydrolases"/>
    <property type="match status" value="1"/>
</dbReference>
<dbReference type="PANTHER" id="PTHR46124">
    <property type="entry name" value="D-AMINOACYL-TRNA DEACYLASE"/>
    <property type="match status" value="1"/>
</dbReference>
<dbReference type="InterPro" id="IPR001130">
    <property type="entry name" value="TatD-like"/>
</dbReference>
<accession>A0A1G2MUA5</accession>
<feature type="binding site" evidence="3">
    <location>
        <position position="221"/>
    </location>
    <ligand>
        <name>a divalent metal cation</name>
        <dbReference type="ChEBI" id="CHEBI:60240"/>
        <label>1</label>
    </ligand>
</feature>
<dbReference type="PANTHER" id="PTHR46124:SF2">
    <property type="entry name" value="D-AMINOACYL-TRNA DEACYLASE"/>
    <property type="match status" value="1"/>
</dbReference>
<name>A0A1G2MUA5_9BACT</name>
<protein>
    <recommendedName>
        <fullName evidence="6">Hydrolase TatD</fullName>
    </recommendedName>
</protein>
<dbReference type="GO" id="GO:0004536">
    <property type="term" value="F:DNA nuclease activity"/>
    <property type="evidence" value="ECO:0007669"/>
    <property type="project" value="InterPro"/>
</dbReference>
<dbReference type="CDD" id="cd01310">
    <property type="entry name" value="TatD_DNAse"/>
    <property type="match status" value="1"/>
</dbReference>
<dbReference type="GO" id="GO:0046872">
    <property type="term" value="F:metal ion binding"/>
    <property type="evidence" value="ECO:0007669"/>
    <property type="project" value="UniProtKB-KW"/>
</dbReference>
<dbReference type="InterPro" id="IPR032466">
    <property type="entry name" value="Metal_Hydrolase"/>
</dbReference>
<dbReference type="GO" id="GO:0016788">
    <property type="term" value="F:hydrolase activity, acting on ester bonds"/>
    <property type="evidence" value="ECO:0007669"/>
    <property type="project" value="InterPro"/>
</dbReference>
<dbReference type="PIRSF" id="PIRSF005902">
    <property type="entry name" value="DNase_TatD"/>
    <property type="match status" value="1"/>
</dbReference>
<proteinExistence type="predicted"/>
<evidence type="ECO:0000256" key="2">
    <source>
        <dbReference type="ARBA" id="ARBA00022801"/>
    </source>
</evidence>
<feature type="binding site" evidence="3">
    <location>
        <position position="173"/>
    </location>
    <ligand>
        <name>a divalent metal cation</name>
        <dbReference type="ChEBI" id="CHEBI:60240"/>
        <label>2</label>
    </ligand>
</feature>
<feature type="binding site" evidence="3">
    <location>
        <position position="9"/>
    </location>
    <ligand>
        <name>a divalent metal cation</name>
        <dbReference type="ChEBI" id="CHEBI:60240"/>
        <label>1</label>
    </ligand>
</feature>
<dbReference type="EMBL" id="MHRQ01000006">
    <property type="protein sequence ID" value="OHA27324.1"/>
    <property type="molecule type" value="Genomic_DNA"/>
</dbReference>
<dbReference type="AlphaFoldDB" id="A0A1G2MUA5"/>
<gene>
    <name evidence="4" type="ORF">A3C06_00535</name>
</gene>
<comment type="caution">
    <text evidence="4">The sequence shown here is derived from an EMBL/GenBank/DDBJ whole genome shotgun (WGS) entry which is preliminary data.</text>
</comment>
<feature type="binding site" evidence="3">
    <location>
        <position position="11"/>
    </location>
    <ligand>
        <name>a divalent metal cation</name>
        <dbReference type="ChEBI" id="CHEBI:60240"/>
        <label>1</label>
    </ligand>
</feature>
<keyword evidence="2" id="KW-0378">Hydrolase</keyword>
<organism evidence="4 5">
    <name type="scientific">Candidatus Taylorbacteria bacterium RIFCSPHIGHO2_02_FULL_46_13</name>
    <dbReference type="NCBI Taxonomy" id="1802312"/>
    <lineage>
        <taxon>Bacteria</taxon>
        <taxon>Candidatus Tayloriibacteriota</taxon>
    </lineage>
</organism>
<sequence length="286" mass="32232">MEPQYIDIHAHLNFSAFDADREEVVKRTLEANTAVINVGTQKDTSVKAIEIAKQYPGKMFATIGLHPIHTSKSYHDKQELGEGGAEFTSRGEQFDMEYYKKLAQDPSVVAIGECGLDYFRLEADTKEQQRKAFIEQIELANTVDKPLMLHIRNAYQDAYEILKTHAKVPANLHFFAGTIEEAKLFLDLGLTFSFTGVITFARSYDEVIKYLPLDRIMTETDAPYVTPAPHRGKRNEPRFVSYVAEKIAVIKELDAESVKKTLVSNAVRVFALPIKGLREQGVCANL</sequence>
<evidence type="ECO:0000313" key="5">
    <source>
        <dbReference type="Proteomes" id="UP000177565"/>
    </source>
</evidence>
<dbReference type="InterPro" id="IPR018228">
    <property type="entry name" value="DNase_TatD-rel_CS"/>
</dbReference>
<evidence type="ECO:0008006" key="6">
    <source>
        <dbReference type="Google" id="ProtNLM"/>
    </source>
</evidence>
<evidence type="ECO:0000313" key="4">
    <source>
        <dbReference type="EMBL" id="OHA27324.1"/>
    </source>
</evidence>
<dbReference type="Pfam" id="PF01026">
    <property type="entry name" value="TatD_DNase"/>
    <property type="match status" value="1"/>
</dbReference>
<feature type="binding site" evidence="3">
    <location>
        <position position="150"/>
    </location>
    <ligand>
        <name>a divalent metal cation</name>
        <dbReference type="ChEBI" id="CHEBI:60240"/>
        <label>2</label>
    </ligand>
</feature>
<dbReference type="PROSITE" id="PS01091">
    <property type="entry name" value="TATD_3"/>
    <property type="match status" value="1"/>
</dbReference>
<keyword evidence="1 3" id="KW-0479">Metal-binding</keyword>
<dbReference type="STRING" id="1802312.A3C06_00535"/>
<evidence type="ECO:0000256" key="1">
    <source>
        <dbReference type="ARBA" id="ARBA00022723"/>
    </source>
</evidence>
<dbReference type="Proteomes" id="UP000177565">
    <property type="component" value="Unassembled WGS sequence"/>
</dbReference>
<reference evidence="4 5" key="1">
    <citation type="journal article" date="2016" name="Nat. Commun.">
        <title>Thousands of microbial genomes shed light on interconnected biogeochemical processes in an aquifer system.</title>
        <authorList>
            <person name="Anantharaman K."/>
            <person name="Brown C.T."/>
            <person name="Hug L.A."/>
            <person name="Sharon I."/>
            <person name="Castelle C.J."/>
            <person name="Probst A.J."/>
            <person name="Thomas B.C."/>
            <person name="Singh A."/>
            <person name="Wilkins M.J."/>
            <person name="Karaoz U."/>
            <person name="Brodie E.L."/>
            <person name="Williams K.H."/>
            <person name="Hubbard S.S."/>
            <person name="Banfield J.F."/>
        </authorList>
    </citation>
    <scope>NUCLEOTIDE SEQUENCE [LARGE SCALE GENOMIC DNA]</scope>
</reference>
<feature type="binding site" evidence="3">
    <location>
        <position position="113"/>
    </location>
    <ligand>
        <name>a divalent metal cation</name>
        <dbReference type="ChEBI" id="CHEBI:60240"/>
        <label>1</label>
    </ligand>
</feature>
<evidence type="ECO:0000256" key="3">
    <source>
        <dbReference type="PIRSR" id="PIRSR005902-1"/>
    </source>
</evidence>
<dbReference type="Gene3D" id="3.20.20.140">
    <property type="entry name" value="Metal-dependent hydrolases"/>
    <property type="match status" value="1"/>
</dbReference>
<dbReference type="NCBIfam" id="TIGR00010">
    <property type="entry name" value="YchF/TatD family DNA exonuclease"/>
    <property type="match status" value="1"/>
</dbReference>
<dbReference type="InterPro" id="IPR015991">
    <property type="entry name" value="TatD/YcfH-like"/>
</dbReference>